<proteinExistence type="predicted"/>
<protein>
    <submittedName>
        <fullName evidence="1">Uncharacterized protein</fullName>
    </submittedName>
</protein>
<dbReference type="AlphaFoldDB" id="A0ABD1UY81"/>
<dbReference type="EMBL" id="JBFOLJ010000006">
    <property type="protein sequence ID" value="KAL2530014.1"/>
    <property type="molecule type" value="Genomic_DNA"/>
</dbReference>
<gene>
    <name evidence="1" type="ORF">Fot_22615</name>
</gene>
<evidence type="ECO:0000313" key="2">
    <source>
        <dbReference type="Proteomes" id="UP001604277"/>
    </source>
</evidence>
<sequence length="130" mass="14854">MAERKGRSPPQFLPPPLSNLEMVAIPFLDPPVTTFIPSSSTFSTWKNCIIEIKRGSGSDEIHHWWLWKEAAAAVAWKSDQPQYEEETEVVAEVSCYKSDLVYFDILEEDDLMNEFNRPVKQVEIPLPKGS</sequence>
<keyword evidence="2" id="KW-1185">Reference proteome</keyword>
<reference evidence="2" key="1">
    <citation type="submission" date="2024-07" db="EMBL/GenBank/DDBJ databases">
        <title>Two chromosome-level genome assemblies of Korean endemic species Abeliophyllum distichum and Forsythia ovata (Oleaceae).</title>
        <authorList>
            <person name="Jang H."/>
        </authorList>
    </citation>
    <scope>NUCLEOTIDE SEQUENCE [LARGE SCALE GENOMIC DNA]</scope>
</reference>
<accession>A0ABD1UY81</accession>
<evidence type="ECO:0000313" key="1">
    <source>
        <dbReference type="EMBL" id="KAL2530014.1"/>
    </source>
</evidence>
<name>A0ABD1UY81_9LAMI</name>
<dbReference type="Proteomes" id="UP001604277">
    <property type="component" value="Unassembled WGS sequence"/>
</dbReference>
<organism evidence="1 2">
    <name type="scientific">Forsythia ovata</name>
    <dbReference type="NCBI Taxonomy" id="205694"/>
    <lineage>
        <taxon>Eukaryota</taxon>
        <taxon>Viridiplantae</taxon>
        <taxon>Streptophyta</taxon>
        <taxon>Embryophyta</taxon>
        <taxon>Tracheophyta</taxon>
        <taxon>Spermatophyta</taxon>
        <taxon>Magnoliopsida</taxon>
        <taxon>eudicotyledons</taxon>
        <taxon>Gunneridae</taxon>
        <taxon>Pentapetalae</taxon>
        <taxon>asterids</taxon>
        <taxon>lamiids</taxon>
        <taxon>Lamiales</taxon>
        <taxon>Oleaceae</taxon>
        <taxon>Forsythieae</taxon>
        <taxon>Forsythia</taxon>
    </lineage>
</organism>
<comment type="caution">
    <text evidence="1">The sequence shown here is derived from an EMBL/GenBank/DDBJ whole genome shotgun (WGS) entry which is preliminary data.</text>
</comment>